<protein>
    <recommendedName>
        <fullName evidence="1">TrwC relaxase domain-containing protein</fullName>
    </recommendedName>
</protein>
<dbReference type="Pfam" id="PF08751">
    <property type="entry name" value="TrwC"/>
    <property type="match status" value="1"/>
</dbReference>
<dbReference type="InterPro" id="IPR014862">
    <property type="entry name" value="TrwC"/>
</dbReference>
<evidence type="ECO:0000313" key="3">
    <source>
        <dbReference type="Proteomes" id="UP001499967"/>
    </source>
</evidence>
<name>A0ABN1N9Y0_9PSEU</name>
<evidence type="ECO:0000313" key="2">
    <source>
        <dbReference type="EMBL" id="GAA0897630.1"/>
    </source>
</evidence>
<accession>A0ABN1N9Y0</accession>
<comment type="caution">
    <text evidence="2">The sequence shown here is derived from an EMBL/GenBank/DDBJ whole genome shotgun (WGS) entry which is preliminary data.</text>
</comment>
<dbReference type="RefSeq" id="WP_343944876.1">
    <property type="nucleotide sequence ID" value="NZ_BAAAHP010000187.1"/>
</dbReference>
<keyword evidence="3" id="KW-1185">Reference proteome</keyword>
<reference evidence="2 3" key="1">
    <citation type="journal article" date="2019" name="Int. J. Syst. Evol. Microbiol.">
        <title>The Global Catalogue of Microorganisms (GCM) 10K type strain sequencing project: providing services to taxonomists for standard genome sequencing and annotation.</title>
        <authorList>
            <consortium name="The Broad Institute Genomics Platform"/>
            <consortium name="The Broad Institute Genome Sequencing Center for Infectious Disease"/>
            <person name="Wu L."/>
            <person name="Ma J."/>
        </authorList>
    </citation>
    <scope>NUCLEOTIDE SEQUENCE [LARGE SCALE GENOMIC DNA]</scope>
    <source>
        <strain evidence="2 3">JCM 11117</strain>
    </source>
</reference>
<feature type="domain" description="TrwC relaxase" evidence="1">
    <location>
        <begin position="12"/>
        <end position="371"/>
    </location>
</feature>
<proteinExistence type="predicted"/>
<dbReference type="EMBL" id="BAAAHP010000187">
    <property type="protein sequence ID" value="GAA0897630.1"/>
    <property type="molecule type" value="Genomic_DNA"/>
</dbReference>
<dbReference type="NCBIfam" id="NF041492">
    <property type="entry name" value="MobF"/>
    <property type="match status" value="1"/>
</dbReference>
<evidence type="ECO:0000259" key="1">
    <source>
        <dbReference type="Pfam" id="PF08751"/>
    </source>
</evidence>
<sequence length="402" mass="43915">MLSLARGYDVGYLLGPVQSGREGYYTGAVAAGEPPGRWYGSGAAELGLDGEVDADLMEAIYKRLLDPRAPETHSRASWDEAPALAPEHRAYRSADEIYAELVAAEEGAGPERRAELRARAERSARQAVAFIDATFSAPKSVTVVATAFERMANDARKRGDQQAAAEWAAWQKKVEDAVMAGARATVDYLQDVAGYSRVGHHGGGAGRWIDAHSWTVAQFLQHDSRDKDPQLHVHQAVLNRVRCADGKWRTLDSRAITMHRMSAGAVGERVMEAELQRTLGLRLETRADGVAREVVGVPQRIIDLFSSRRRAISEKTQELLNAYEERQGRPATVLERKHIAQEATLATRKGKSHRGETEAQRLDRWAREARDAVAGGLASVATAVLTLGKASVPRRPGGLRGT</sequence>
<dbReference type="Proteomes" id="UP001499967">
    <property type="component" value="Unassembled WGS sequence"/>
</dbReference>
<gene>
    <name evidence="2" type="ORF">GCM10009559_58550</name>
</gene>
<dbReference type="SUPFAM" id="SSF55464">
    <property type="entry name" value="Origin of replication-binding domain, RBD-like"/>
    <property type="match status" value="1"/>
</dbReference>
<organism evidence="2 3">
    <name type="scientific">Pseudonocardia zijingensis</name>
    <dbReference type="NCBI Taxonomy" id="153376"/>
    <lineage>
        <taxon>Bacteria</taxon>
        <taxon>Bacillati</taxon>
        <taxon>Actinomycetota</taxon>
        <taxon>Actinomycetes</taxon>
        <taxon>Pseudonocardiales</taxon>
        <taxon>Pseudonocardiaceae</taxon>
        <taxon>Pseudonocardia</taxon>
    </lineage>
</organism>